<feature type="domain" description="Major facilitator superfamily (MFS) profile" evidence="6">
    <location>
        <begin position="24"/>
        <end position="437"/>
    </location>
</feature>
<organism evidence="7 8">
    <name type="scientific">Pseudomonas sessilinigenes</name>
    <dbReference type="NCBI Taxonomy" id="658629"/>
    <lineage>
        <taxon>Bacteria</taxon>
        <taxon>Pseudomonadati</taxon>
        <taxon>Pseudomonadota</taxon>
        <taxon>Gammaproteobacteria</taxon>
        <taxon>Pseudomonadales</taxon>
        <taxon>Pseudomonadaceae</taxon>
        <taxon>Pseudomonas</taxon>
    </lineage>
</organism>
<feature type="transmembrane region" description="Helical" evidence="5">
    <location>
        <begin position="58"/>
        <end position="78"/>
    </location>
</feature>
<feature type="transmembrane region" description="Helical" evidence="5">
    <location>
        <begin position="113"/>
        <end position="135"/>
    </location>
</feature>
<dbReference type="InterPro" id="IPR005829">
    <property type="entry name" value="Sugar_transporter_CS"/>
</dbReference>
<comment type="subcellular location">
    <subcellularLocation>
        <location evidence="1">Membrane</location>
        <topology evidence="1">Multi-pass membrane protein</topology>
    </subcellularLocation>
</comment>
<sequence length="447" mass="47133">MHQRTQNPCEIIDRSPVSALQIRVLLLCFLILVMDGFDTAAIGYIAPELIRNWGIERAQLAPAFGAGLFGMLLGSFCFGPLADRLGRKSVLLICVLIFALGTLASALSPSIEVLAGLRCITGIGLGGVLPNCITLSSEYSPARRRMLLVTLSYSGFTLGLALGGGVAGALLPTVGWQGLLVIGGIAPLLLWPVLYFALPESVCFMANNPRHAVALRRIVERISGETDWQQVRFAGDAPASLGRSPLSALFSQGQMTRTLLLWLTFFCCLLVFYLLTSWLPTVLHASGYNTANAARISAMIPFGGVLGGIAMALLMDRIGALRILPWLCLGAAAALALTGSQLHGAVGTLVIVFLAGFSLTGTLNNLSVVAATLYPTASRATGVAWALAAGRAGSITGSMLGGWIFSNAGSLEHFFLWIATPALLAGLALGLMNRIRQKPQAEIEPTA</sequence>
<evidence type="ECO:0000256" key="2">
    <source>
        <dbReference type="ARBA" id="ARBA00022692"/>
    </source>
</evidence>
<dbReference type="PROSITE" id="PS00217">
    <property type="entry name" value="SUGAR_TRANSPORT_2"/>
    <property type="match status" value="1"/>
</dbReference>
<dbReference type="EMBL" id="CP077074">
    <property type="protein sequence ID" value="QXH38701.1"/>
    <property type="molecule type" value="Genomic_DNA"/>
</dbReference>
<evidence type="ECO:0000256" key="3">
    <source>
        <dbReference type="ARBA" id="ARBA00022989"/>
    </source>
</evidence>
<evidence type="ECO:0000259" key="6">
    <source>
        <dbReference type="PROSITE" id="PS50850"/>
    </source>
</evidence>
<evidence type="ECO:0000256" key="4">
    <source>
        <dbReference type="ARBA" id="ARBA00023136"/>
    </source>
</evidence>
<keyword evidence="4 5" id="KW-0472">Membrane</keyword>
<dbReference type="PANTHER" id="PTHR23508:SF10">
    <property type="entry name" value="CARBOXYLIC ACID TRANSPORTER PROTEIN HOMOLOG"/>
    <property type="match status" value="1"/>
</dbReference>
<protein>
    <submittedName>
        <fullName evidence="7">MFS transporter</fullName>
    </submittedName>
</protein>
<feature type="transmembrane region" description="Helical" evidence="5">
    <location>
        <begin position="383"/>
        <end position="408"/>
    </location>
</feature>
<dbReference type="CDD" id="cd17365">
    <property type="entry name" value="MFS_PcaK_like"/>
    <property type="match status" value="1"/>
</dbReference>
<keyword evidence="8" id="KW-1185">Reference proteome</keyword>
<dbReference type="Gene3D" id="1.20.1250.20">
    <property type="entry name" value="MFS general substrate transporter like domains"/>
    <property type="match status" value="1"/>
</dbReference>
<keyword evidence="3 5" id="KW-1133">Transmembrane helix</keyword>
<reference evidence="7" key="1">
    <citation type="submission" date="2021-06" db="EMBL/GenBank/DDBJ databases">
        <title>Updating the genus Pseudomonas: Description of 43 new species and partition of the Pseudomonas putida group.</title>
        <authorList>
            <person name="Girard L."/>
            <person name="Lood C."/>
            <person name="Vandamme P."/>
            <person name="Rokni-Zadeh H."/>
            <person name="van Noort V."/>
            <person name="Hofte M."/>
            <person name="Lavigne R."/>
            <person name="De Mot R."/>
        </authorList>
    </citation>
    <scope>NUCLEOTIDE SEQUENCE</scope>
    <source>
        <strain evidence="7">CMR12a</strain>
    </source>
</reference>
<feature type="transmembrane region" description="Helical" evidence="5">
    <location>
        <begin position="323"/>
        <end position="343"/>
    </location>
</feature>
<feature type="transmembrane region" description="Helical" evidence="5">
    <location>
        <begin position="414"/>
        <end position="432"/>
    </location>
</feature>
<keyword evidence="2 5" id="KW-0812">Transmembrane</keyword>
<dbReference type="Pfam" id="PF07690">
    <property type="entry name" value="MFS_1"/>
    <property type="match status" value="1"/>
</dbReference>
<dbReference type="InterPro" id="IPR020846">
    <property type="entry name" value="MFS_dom"/>
</dbReference>
<dbReference type="PANTHER" id="PTHR23508">
    <property type="entry name" value="CARBOXYLIC ACID TRANSPORTER PROTEIN HOMOLOG"/>
    <property type="match status" value="1"/>
</dbReference>
<dbReference type="InterPro" id="IPR011701">
    <property type="entry name" value="MFS"/>
</dbReference>
<feature type="transmembrane region" description="Helical" evidence="5">
    <location>
        <begin position="349"/>
        <end position="371"/>
    </location>
</feature>
<evidence type="ECO:0000313" key="7">
    <source>
        <dbReference type="EMBL" id="QXH38701.1"/>
    </source>
</evidence>
<dbReference type="InterPro" id="IPR036259">
    <property type="entry name" value="MFS_trans_sf"/>
</dbReference>
<proteinExistence type="predicted"/>
<evidence type="ECO:0000313" key="8">
    <source>
        <dbReference type="Proteomes" id="UP000693952"/>
    </source>
</evidence>
<feature type="transmembrane region" description="Helical" evidence="5">
    <location>
        <begin position="176"/>
        <end position="198"/>
    </location>
</feature>
<dbReference type="PROSITE" id="PS50850">
    <property type="entry name" value="MFS"/>
    <property type="match status" value="1"/>
</dbReference>
<dbReference type="SUPFAM" id="SSF103473">
    <property type="entry name" value="MFS general substrate transporter"/>
    <property type="match status" value="1"/>
</dbReference>
<feature type="transmembrane region" description="Helical" evidence="5">
    <location>
        <begin position="147"/>
        <end position="170"/>
    </location>
</feature>
<gene>
    <name evidence="7" type="ORF">KSS89_20845</name>
</gene>
<evidence type="ECO:0000256" key="5">
    <source>
        <dbReference type="SAM" id="Phobius"/>
    </source>
</evidence>
<feature type="transmembrane region" description="Helical" evidence="5">
    <location>
        <begin position="90"/>
        <end position="107"/>
    </location>
</feature>
<name>A0ABX8MNK6_9PSED</name>
<feature type="transmembrane region" description="Helical" evidence="5">
    <location>
        <begin position="296"/>
        <end position="314"/>
    </location>
</feature>
<feature type="transmembrane region" description="Helical" evidence="5">
    <location>
        <begin position="259"/>
        <end position="276"/>
    </location>
</feature>
<dbReference type="RefSeq" id="WP_124348032.1">
    <property type="nucleotide sequence ID" value="NZ_CP027706.1"/>
</dbReference>
<evidence type="ECO:0000256" key="1">
    <source>
        <dbReference type="ARBA" id="ARBA00004141"/>
    </source>
</evidence>
<accession>A0ABX8MNK6</accession>
<dbReference type="Proteomes" id="UP000693952">
    <property type="component" value="Chromosome"/>
</dbReference>
<feature type="transmembrane region" description="Helical" evidence="5">
    <location>
        <begin position="24"/>
        <end position="46"/>
    </location>
</feature>